<protein>
    <submittedName>
        <fullName evidence="2">Uncharacterized protein</fullName>
    </submittedName>
</protein>
<keyword evidence="1" id="KW-1133">Transmembrane helix</keyword>
<dbReference type="AlphaFoldDB" id="A0A5B9Y3R9"/>
<gene>
    <name evidence="2" type="ORF">SCHIN_v1c05170</name>
</gene>
<keyword evidence="1" id="KW-0812">Transmembrane</keyword>
<reference evidence="2 3" key="1">
    <citation type="submission" date="2019-08" db="EMBL/GenBank/DDBJ databases">
        <title>Complete genome sequence of Spiroplasma chinense CCH (DSM 19755).</title>
        <authorList>
            <person name="Shen H.-Y."/>
            <person name="Lin Y.-C."/>
            <person name="Chou L."/>
            <person name="Kuo C.-H."/>
        </authorList>
    </citation>
    <scope>NUCLEOTIDE SEQUENCE [LARGE SCALE GENOMIC DNA]</scope>
    <source>
        <strain evidence="2 3">CCH</strain>
    </source>
</reference>
<name>A0A5B9Y3R9_9MOLU</name>
<dbReference type="EMBL" id="CP043026">
    <property type="protein sequence ID" value="QEH61714.1"/>
    <property type="molecule type" value="Genomic_DNA"/>
</dbReference>
<evidence type="ECO:0000256" key="1">
    <source>
        <dbReference type="SAM" id="Phobius"/>
    </source>
</evidence>
<evidence type="ECO:0000313" key="2">
    <source>
        <dbReference type="EMBL" id="QEH61714.1"/>
    </source>
</evidence>
<dbReference type="KEGG" id="schi:SCHIN_v1c05170"/>
<dbReference type="RefSeq" id="WP_166508101.1">
    <property type="nucleotide sequence ID" value="NZ_CP043026.1"/>
</dbReference>
<evidence type="ECO:0000313" key="3">
    <source>
        <dbReference type="Proteomes" id="UP000323144"/>
    </source>
</evidence>
<organism evidence="2 3">
    <name type="scientific">Spiroplasma chinense</name>
    <dbReference type="NCBI Taxonomy" id="216932"/>
    <lineage>
        <taxon>Bacteria</taxon>
        <taxon>Bacillati</taxon>
        <taxon>Mycoplasmatota</taxon>
        <taxon>Mollicutes</taxon>
        <taxon>Entomoplasmatales</taxon>
        <taxon>Spiroplasmataceae</taxon>
        <taxon>Spiroplasma</taxon>
    </lineage>
</organism>
<feature type="transmembrane region" description="Helical" evidence="1">
    <location>
        <begin position="238"/>
        <end position="258"/>
    </location>
</feature>
<keyword evidence="3" id="KW-1185">Reference proteome</keyword>
<dbReference type="Proteomes" id="UP000323144">
    <property type="component" value="Chromosome"/>
</dbReference>
<keyword evidence="1" id="KW-0472">Membrane</keyword>
<proteinExistence type="predicted"/>
<sequence>MRTSLQIREDLARTGYIWMPNYKDILVKVWANMETYFDDDESVESALWASFKRYDEEMIGIVFITTKRTFTIEVIDGNDNAQIRYLPFDSYSLQKIQLQLSKSGTGLNYVSLLNDSFGNGITFATPNKDVAQHFVDTLRGKTNGEIEKLPDSDDPLLAENEKEQVIDENLEKAEEIVPHKFEKKHEEIKPMKEHDGWRKAPPDNRDKEIEIKIVPAKPEKPKKVKKDGYASKWQSKTWMFWFAIPISIVAIIACLLIFL</sequence>
<accession>A0A5B9Y3R9</accession>